<dbReference type="Proteomes" id="UP000307781">
    <property type="component" value="Unassembled WGS sequence"/>
</dbReference>
<reference evidence="3 4" key="1">
    <citation type="submission" date="2019-05" db="EMBL/GenBank/DDBJ databases">
        <title>Genome-based reclassification of Lactobacillus casei as Lactobacillus casei subsp. casei. subsp.nov., description of Lactobacillus casei subsp. zeae subsp. nov., and emended description of Lactobacillus casei.</title>
        <authorList>
            <person name="Huang C.-H."/>
        </authorList>
    </citation>
    <scope>NUCLEOTIDE SEQUENCE [LARGE SCALE GENOMIC DNA]</scope>
    <source>
        <strain evidence="1 4">CRBIP24.44</strain>
        <strain evidence="2 3">CRBIP24.58</strain>
    </source>
</reference>
<accession>A0A5R8LVP1</accession>
<evidence type="ECO:0000313" key="4">
    <source>
        <dbReference type="Proteomes" id="UP000309885"/>
    </source>
</evidence>
<name>A0A5R8LVP1_LACZE</name>
<proteinExistence type="predicted"/>
<dbReference type="EMBL" id="VBWO01000002">
    <property type="protein sequence ID" value="TLF41322.1"/>
    <property type="molecule type" value="Genomic_DNA"/>
</dbReference>
<organism evidence="1 4">
    <name type="scientific">Lacticaseibacillus zeae</name>
    <name type="common">Lactobacillus zeae</name>
    <dbReference type="NCBI Taxonomy" id="57037"/>
    <lineage>
        <taxon>Bacteria</taxon>
        <taxon>Bacillati</taxon>
        <taxon>Bacillota</taxon>
        <taxon>Bacilli</taxon>
        <taxon>Lactobacillales</taxon>
        <taxon>Lactobacillaceae</taxon>
        <taxon>Lacticaseibacillus</taxon>
    </lineage>
</organism>
<dbReference type="AlphaFoldDB" id="A0A5R8LVP1"/>
<sequence length="28" mass="3237">MSKKPKPRRGFGFLFELCYAELAFSVTI</sequence>
<comment type="caution">
    <text evidence="1">The sequence shown here is derived from an EMBL/GenBank/DDBJ whole genome shotgun (WGS) entry which is preliminary data.</text>
</comment>
<dbReference type="EMBL" id="VBWN01000002">
    <property type="protein sequence ID" value="TLF43006.1"/>
    <property type="molecule type" value="Genomic_DNA"/>
</dbReference>
<dbReference type="Proteomes" id="UP000309885">
    <property type="component" value="Unassembled WGS sequence"/>
</dbReference>
<evidence type="ECO:0000313" key="2">
    <source>
        <dbReference type="EMBL" id="TLF43006.1"/>
    </source>
</evidence>
<evidence type="ECO:0000313" key="1">
    <source>
        <dbReference type="EMBL" id="TLF41322.1"/>
    </source>
</evidence>
<gene>
    <name evidence="2" type="ORF">FEI14_03795</name>
    <name evidence="1" type="ORF">FEI15_03215</name>
</gene>
<protein>
    <submittedName>
        <fullName evidence="1">Uncharacterized protein</fullName>
    </submittedName>
</protein>
<evidence type="ECO:0000313" key="3">
    <source>
        <dbReference type="Proteomes" id="UP000307781"/>
    </source>
</evidence>